<dbReference type="RefSeq" id="WP_095266474.1">
    <property type="nucleotide sequence ID" value="NZ_NPBY01000054.1"/>
</dbReference>
<keyword evidence="2" id="KW-0378">Hydrolase</keyword>
<name>A0A268EN35_9BACL</name>
<evidence type="ECO:0000313" key="4">
    <source>
        <dbReference type="EMBL" id="PAD74528.1"/>
    </source>
</evidence>
<comment type="similarity">
    <text evidence="1">Belongs to the glycosyl hydrolase 3 family.</text>
</comment>
<evidence type="ECO:0000256" key="1">
    <source>
        <dbReference type="ARBA" id="ARBA00005336"/>
    </source>
</evidence>
<sequence>MPNDGTFELLAGLHDDNQAAMSFLQKPVYNLDEMDRRESMISLVYSGCFCIKSSKHIDPQQPGMVYIDGKATEAPLIEKPTAMFGQLVGIIVRKYLLEYNKEYKVRYAGAYDTDGLEIPEFIFNLKTLPRIEPGVKYPEHDAIVLQAAREGAVLLKNDNTLPLSSGSYVNVFGAAAVVFRLGCLGAGKINPRYGIRVKEGIEKYSSLELNQELYEFYTEEKNVFPPEDVVARAKDRSGTAVVFITRGSSEAHDAPKDKGGYYLTDEERGLIQRVTTAFDKTVAILNVAHPIETTWIEEYGVNAVLLTGLSGMVGGRALAEILEGTVNPSGKLPNTWAYDYDDYPSAPNFLTKDQIANKSGEAPFQYAATVYEEGLYVGYRYFDTFQKPAAYLFGHGLSYTTFDTKLKSAVKTDVCSTQMDVEVRNIGTRAGKEVVMLYAHFDGGELEQPDKRLVAFAKTKELLPGEVQILSLEVSDKRLKSYCEAEAAWIIEPGKISFLLGGTPNRAKPVWSMDVADKIVVAQVKNRVAPPFLVKELSAKDLAGTYPQGEMTKAYTAEECEGLLPFKNSRTAVGNDDVPLEHTTDRLIRFPDLVKNPALVEQFVAQMTDYELARMSVGGHTGWGIEDNGYAGTLFNEKALDKYEIPDYFFADGNNGLNMFEVNIGFPVSTTVCASFNEELSYAEGKAIAREAKDMNLHCLLAPALNLQRNPLCGRHTEYFSEDPFLAGRMAGQESRGFEESGVSSCMKHFFANNAETMRNTNHSIMSERTARELYLAAFETAFEVNKPDTVMTGYNAANGVYCSNDEELLRGILREEFGFTGYVMTDWNGYGDEGMAAPLAAGVSWLAPGNPDDTLVTPIEAALRSGDLPRARVQKNLVDLIKVVLKYQEA</sequence>
<dbReference type="Gene3D" id="3.20.20.300">
    <property type="entry name" value="Glycoside hydrolase, family 3, N-terminal domain"/>
    <property type="match status" value="1"/>
</dbReference>
<dbReference type="EMBL" id="NPBY01000054">
    <property type="protein sequence ID" value="PAD74528.1"/>
    <property type="molecule type" value="Genomic_DNA"/>
</dbReference>
<dbReference type="InterPro" id="IPR036962">
    <property type="entry name" value="Glyco_hydro_3_N_sf"/>
</dbReference>
<comment type="caution">
    <text evidence="4">The sequence shown here is derived from an EMBL/GenBank/DDBJ whole genome shotgun (WGS) entry which is preliminary data.</text>
</comment>
<evidence type="ECO:0000259" key="3">
    <source>
        <dbReference type="SMART" id="SM01217"/>
    </source>
</evidence>
<feature type="domain" description="Fibronectin type III-like" evidence="3">
    <location>
        <begin position="433"/>
        <end position="504"/>
    </location>
</feature>
<dbReference type="GO" id="GO:0004553">
    <property type="term" value="F:hydrolase activity, hydrolyzing O-glycosyl compounds"/>
    <property type="evidence" value="ECO:0007669"/>
    <property type="project" value="InterPro"/>
</dbReference>
<dbReference type="GO" id="GO:0005975">
    <property type="term" value="P:carbohydrate metabolic process"/>
    <property type="evidence" value="ECO:0007669"/>
    <property type="project" value="InterPro"/>
</dbReference>
<gene>
    <name evidence="4" type="ORF">CHH67_17390</name>
</gene>
<dbReference type="InterPro" id="IPR001764">
    <property type="entry name" value="Glyco_hydro_3_N"/>
</dbReference>
<dbReference type="SMART" id="SM01217">
    <property type="entry name" value="Fn3_like"/>
    <property type="match status" value="1"/>
</dbReference>
<dbReference type="OrthoDB" id="9805821at2"/>
<dbReference type="Gene3D" id="2.60.40.10">
    <property type="entry name" value="Immunoglobulins"/>
    <property type="match status" value="1"/>
</dbReference>
<evidence type="ECO:0000256" key="2">
    <source>
        <dbReference type="ARBA" id="ARBA00022801"/>
    </source>
</evidence>
<dbReference type="PANTHER" id="PTHR42715">
    <property type="entry name" value="BETA-GLUCOSIDASE"/>
    <property type="match status" value="1"/>
</dbReference>
<dbReference type="InterPro" id="IPR002772">
    <property type="entry name" value="Glyco_hydro_3_C"/>
</dbReference>
<dbReference type="PANTHER" id="PTHR42715:SF10">
    <property type="entry name" value="BETA-GLUCOSIDASE"/>
    <property type="match status" value="1"/>
</dbReference>
<dbReference type="AlphaFoldDB" id="A0A268EN35"/>
<dbReference type="SUPFAM" id="SSF52279">
    <property type="entry name" value="Beta-D-glucan exohydrolase, C-terminal domain"/>
    <property type="match status" value="1"/>
</dbReference>
<dbReference type="Proteomes" id="UP000215596">
    <property type="component" value="Unassembled WGS sequence"/>
</dbReference>
<dbReference type="PRINTS" id="PR00133">
    <property type="entry name" value="GLHYDRLASE3"/>
</dbReference>
<dbReference type="InterPro" id="IPR017853">
    <property type="entry name" value="GH"/>
</dbReference>
<dbReference type="SUPFAM" id="SSF51445">
    <property type="entry name" value="(Trans)glycosidases"/>
    <property type="match status" value="1"/>
</dbReference>
<dbReference type="InterPro" id="IPR013783">
    <property type="entry name" value="Ig-like_fold"/>
</dbReference>
<dbReference type="InterPro" id="IPR036881">
    <property type="entry name" value="Glyco_hydro_3_C_sf"/>
</dbReference>
<dbReference type="Gene3D" id="3.40.50.1700">
    <property type="entry name" value="Glycoside hydrolase family 3 C-terminal domain"/>
    <property type="match status" value="1"/>
</dbReference>
<dbReference type="Pfam" id="PF14310">
    <property type="entry name" value="Fn3-like"/>
    <property type="match status" value="1"/>
</dbReference>
<dbReference type="Pfam" id="PF00933">
    <property type="entry name" value="Glyco_hydro_3"/>
    <property type="match status" value="1"/>
</dbReference>
<accession>A0A268EN35</accession>
<protein>
    <recommendedName>
        <fullName evidence="3">Fibronectin type III-like domain-containing protein</fullName>
    </recommendedName>
</protein>
<dbReference type="InterPro" id="IPR050288">
    <property type="entry name" value="Cellulose_deg_GH3"/>
</dbReference>
<dbReference type="Pfam" id="PF01915">
    <property type="entry name" value="Glyco_hydro_3_C"/>
    <property type="match status" value="1"/>
</dbReference>
<evidence type="ECO:0000313" key="5">
    <source>
        <dbReference type="Proteomes" id="UP000215596"/>
    </source>
</evidence>
<organism evidence="4 5">
    <name type="scientific">Paenibacillus campinasensis</name>
    <dbReference type="NCBI Taxonomy" id="66347"/>
    <lineage>
        <taxon>Bacteria</taxon>
        <taxon>Bacillati</taxon>
        <taxon>Bacillota</taxon>
        <taxon>Bacilli</taxon>
        <taxon>Bacillales</taxon>
        <taxon>Paenibacillaceae</taxon>
        <taxon>Paenibacillus</taxon>
    </lineage>
</organism>
<reference evidence="4 5" key="1">
    <citation type="submission" date="2017-07" db="EMBL/GenBank/DDBJ databases">
        <title>Isolation and whole genome analysis of endospore-forming bacteria from heroin.</title>
        <authorList>
            <person name="Kalinowski J."/>
            <person name="Ahrens B."/>
            <person name="Al-Dilaimi A."/>
            <person name="Winkler A."/>
            <person name="Wibberg D."/>
            <person name="Schleenbecker U."/>
            <person name="Ruckert C."/>
            <person name="Wolfel R."/>
            <person name="Grass G."/>
        </authorList>
    </citation>
    <scope>NUCLEOTIDE SEQUENCE [LARGE SCALE GENOMIC DNA]</scope>
    <source>
        <strain evidence="4 5">7537-G1</strain>
    </source>
</reference>
<proteinExistence type="inferred from homology"/>
<dbReference type="InterPro" id="IPR026891">
    <property type="entry name" value="Fn3-like"/>
</dbReference>